<dbReference type="PANTHER" id="PTHR43855:SF1">
    <property type="entry name" value="THIOSULFATE SULFURTRANSFERASE"/>
    <property type="match status" value="1"/>
</dbReference>
<keyword evidence="6" id="KW-1185">Reference proteome</keyword>
<keyword evidence="2" id="KW-0677">Repeat</keyword>
<dbReference type="PANTHER" id="PTHR43855">
    <property type="entry name" value="THIOSULFATE SULFURTRANSFERASE"/>
    <property type="match status" value="1"/>
</dbReference>
<evidence type="ECO:0000259" key="4">
    <source>
        <dbReference type="PROSITE" id="PS50206"/>
    </source>
</evidence>
<dbReference type="Pfam" id="PF00581">
    <property type="entry name" value="Rhodanese"/>
    <property type="match status" value="2"/>
</dbReference>
<gene>
    <name evidence="5" type="ORF">NE686_05710</name>
</gene>
<evidence type="ECO:0000256" key="1">
    <source>
        <dbReference type="ARBA" id="ARBA00012245"/>
    </source>
</evidence>
<dbReference type="CDD" id="cd01448">
    <property type="entry name" value="TST_Repeat_1"/>
    <property type="match status" value="1"/>
</dbReference>
<dbReference type="SUPFAM" id="SSF52821">
    <property type="entry name" value="Rhodanese/Cell cycle control phosphatase"/>
    <property type="match status" value="2"/>
</dbReference>
<dbReference type="Proteomes" id="UP001524478">
    <property type="component" value="Unassembled WGS sequence"/>
</dbReference>
<dbReference type="InterPro" id="IPR036873">
    <property type="entry name" value="Rhodanese-like_dom_sf"/>
</dbReference>
<evidence type="ECO:0000313" key="6">
    <source>
        <dbReference type="Proteomes" id="UP001524478"/>
    </source>
</evidence>
<feature type="domain" description="Rhodanese" evidence="4">
    <location>
        <begin position="72"/>
        <end position="187"/>
    </location>
</feature>
<name>A0ABT1S7X5_9FIRM</name>
<dbReference type="PROSITE" id="PS51257">
    <property type="entry name" value="PROKAR_LIPOPROTEIN"/>
    <property type="match status" value="1"/>
</dbReference>
<accession>A0ABT1S7X5</accession>
<evidence type="ECO:0000256" key="2">
    <source>
        <dbReference type="ARBA" id="ARBA00022737"/>
    </source>
</evidence>
<comment type="caution">
    <text evidence="5">The sequence shown here is derived from an EMBL/GenBank/DDBJ whole genome shotgun (WGS) entry which is preliminary data.</text>
</comment>
<comment type="catalytic activity">
    <reaction evidence="3">
        <text>thiosulfate + hydrogen cyanide = thiocyanate + sulfite + 2 H(+)</text>
        <dbReference type="Rhea" id="RHEA:16881"/>
        <dbReference type="ChEBI" id="CHEBI:15378"/>
        <dbReference type="ChEBI" id="CHEBI:17359"/>
        <dbReference type="ChEBI" id="CHEBI:18022"/>
        <dbReference type="ChEBI" id="CHEBI:18407"/>
        <dbReference type="ChEBI" id="CHEBI:33542"/>
        <dbReference type="EC" id="2.8.1.1"/>
    </reaction>
</comment>
<evidence type="ECO:0000313" key="5">
    <source>
        <dbReference type="EMBL" id="MCQ4922573.1"/>
    </source>
</evidence>
<dbReference type="EMBL" id="JANGAC010000003">
    <property type="protein sequence ID" value="MCQ4922573.1"/>
    <property type="molecule type" value="Genomic_DNA"/>
</dbReference>
<dbReference type="CDD" id="cd01449">
    <property type="entry name" value="TST_Repeat_2"/>
    <property type="match status" value="1"/>
</dbReference>
<dbReference type="Gene3D" id="3.40.250.10">
    <property type="entry name" value="Rhodanese-like domain"/>
    <property type="match status" value="2"/>
</dbReference>
<dbReference type="SMART" id="SM00450">
    <property type="entry name" value="RHOD"/>
    <property type="match status" value="2"/>
</dbReference>
<proteinExistence type="predicted"/>
<sequence length="329" mass="36605">MKRFKFILIVILALGLIVGGCSNKKDVVDEGNNQQLPVGEGKESVNELEEDIIEFVDTSYMVSADWLKENMAKENLLILDARGADDHKKGHIPGAIAIMWQEFSNMEGAPGKEPNWGTVLQAKNLSEKLSAYGITKDKEIVVYTTSPDGWGEDGRIVWMLRRAGFENTKILDGGFEYWTSKDYEVSRDDVVPTPATVMIESLDNNTNIDTEELADNLDNLVIIDVRAKDEYNGATNFGEPRGGHLPGAINITFSQFLNKNGTLKTAKEIKDILDSNGINKDDEIVTYCTAGIRSAHMQIVLTMMGYDNVRNYDASFYSWSGNADLEVEK</sequence>
<dbReference type="RefSeq" id="WP_256310783.1">
    <property type="nucleotide sequence ID" value="NZ_JANGAC010000003.1"/>
</dbReference>
<protein>
    <recommendedName>
        <fullName evidence="1">thiosulfate sulfurtransferase</fullName>
        <ecNumber evidence="1">2.8.1.1</ecNumber>
    </recommendedName>
</protein>
<dbReference type="PROSITE" id="PS50206">
    <property type="entry name" value="RHODANESE_3"/>
    <property type="match status" value="2"/>
</dbReference>
<evidence type="ECO:0000256" key="3">
    <source>
        <dbReference type="ARBA" id="ARBA00047549"/>
    </source>
</evidence>
<dbReference type="InterPro" id="IPR001763">
    <property type="entry name" value="Rhodanese-like_dom"/>
</dbReference>
<reference evidence="5 6" key="1">
    <citation type="submission" date="2022-06" db="EMBL/GenBank/DDBJ databases">
        <title>Isolation of gut microbiota from human fecal samples.</title>
        <authorList>
            <person name="Pamer E.G."/>
            <person name="Barat B."/>
            <person name="Waligurski E."/>
            <person name="Medina S."/>
            <person name="Paddock L."/>
            <person name="Mostad J."/>
        </authorList>
    </citation>
    <scope>NUCLEOTIDE SEQUENCE [LARGE SCALE GENOMIC DNA]</scope>
    <source>
        <strain evidence="5 6">DFI.7.95</strain>
    </source>
</reference>
<feature type="domain" description="Rhodanese" evidence="4">
    <location>
        <begin position="216"/>
        <end position="328"/>
    </location>
</feature>
<organism evidence="5 6">
    <name type="scientific">Tissierella carlieri</name>
    <dbReference type="NCBI Taxonomy" id="689904"/>
    <lineage>
        <taxon>Bacteria</taxon>
        <taxon>Bacillati</taxon>
        <taxon>Bacillota</taxon>
        <taxon>Tissierellia</taxon>
        <taxon>Tissierellales</taxon>
        <taxon>Tissierellaceae</taxon>
        <taxon>Tissierella</taxon>
    </lineage>
</organism>
<dbReference type="EC" id="2.8.1.1" evidence="1"/>
<dbReference type="InterPro" id="IPR051126">
    <property type="entry name" value="Thiosulfate_sulfurtransferase"/>
</dbReference>